<dbReference type="GO" id="GO:0009029">
    <property type="term" value="F:lipid-A 4'-kinase activity"/>
    <property type="evidence" value="ECO:0007669"/>
    <property type="project" value="UniProtKB-EC"/>
</dbReference>
<keyword evidence="16" id="KW-1185">Reference proteome</keyword>
<evidence type="ECO:0000313" key="15">
    <source>
        <dbReference type="EMBL" id="MFD2864242.1"/>
    </source>
</evidence>
<keyword evidence="14" id="KW-0472">Membrane</keyword>
<evidence type="ECO:0000256" key="11">
    <source>
        <dbReference type="ARBA" id="ARBA00023098"/>
    </source>
</evidence>
<evidence type="ECO:0000256" key="13">
    <source>
        <dbReference type="HAMAP-Rule" id="MF_00409"/>
    </source>
</evidence>
<evidence type="ECO:0000256" key="2">
    <source>
        <dbReference type="ARBA" id="ARBA00004870"/>
    </source>
</evidence>
<keyword evidence="5 13" id="KW-0444">Lipid biosynthesis</keyword>
<dbReference type="HAMAP" id="MF_00409">
    <property type="entry name" value="LpxK"/>
    <property type="match status" value="1"/>
</dbReference>
<evidence type="ECO:0000256" key="1">
    <source>
        <dbReference type="ARBA" id="ARBA00002274"/>
    </source>
</evidence>
<evidence type="ECO:0000256" key="3">
    <source>
        <dbReference type="ARBA" id="ARBA00012071"/>
    </source>
</evidence>
<proteinExistence type="inferred from homology"/>
<evidence type="ECO:0000256" key="5">
    <source>
        <dbReference type="ARBA" id="ARBA00022516"/>
    </source>
</evidence>
<comment type="similarity">
    <text evidence="13">Belongs to the LpxK family.</text>
</comment>
<evidence type="ECO:0000256" key="9">
    <source>
        <dbReference type="ARBA" id="ARBA00022777"/>
    </source>
</evidence>
<keyword evidence="14" id="KW-1133">Transmembrane helix</keyword>
<dbReference type="InterPro" id="IPR027417">
    <property type="entry name" value="P-loop_NTPase"/>
</dbReference>
<comment type="caution">
    <text evidence="15">The sequence shown here is derived from an EMBL/GenBank/DDBJ whole genome shotgun (WGS) entry which is preliminary data.</text>
</comment>
<keyword evidence="10 13" id="KW-0067">ATP-binding</keyword>
<comment type="function">
    <text evidence="1 13">Transfers the gamma-phosphate of ATP to the 4'-position of a tetraacyldisaccharide 1-phosphate intermediate (termed DS-1-P) to form tetraacyldisaccharide 1,4'-bis-phosphate (lipid IVA).</text>
</comment>
<name>A0ABW5XPY7_9SPHI</name>
<comment type="caution">
    <text evidence="13">Lacks conserved residue(s) required for the propagation of feature annotation.</text>
</comment>
<feature type="transmembrane region" description="Helical" evidence="14">
    <location>
        <begin position="6"/>
        <end position="25"/>
    </location>
</feature>
<protein>
    <recommendedName>
        <fullName evidence="4 13">Tetraacyldisaccharide 4'-kinase</fullName>
        <ecNumber evidence="3 13">2.7.1.130</ecNumber>
    </recommendedName>
    <alternativeName>
        <fullName evidence="12 13">Lipid A 4'-kinase</fullName>
    </alternativeName>
</protein>
<evidence type="ECO:0000256" key="8">
    <source>
        <dbReference type="ARBA" id="ARBA00022741"/>
    </source>
</evidence>
<dbReference type="NCBIfam" id="TIGR00682">
    <property type="entry name" value="lpxK"/>
    <property type="match status" value="1"/>
</dbReference>
<dbReference type="SUPFAM" id="SSF52540">
    <property type="entry name" value="P-loop containing nucleoside triphosphate hydrolases"/>
    <property type="match status" value="1"/>
</dbReference>
<evidence type="ECO:0000256" key="12">
    <source>
        <dbReference type="ARBA" id="ARBA00029757"/>
    </source>
</evidence>
<dbReference type="EMBL" id="JBHUON010000005">
    <property type="protein sequence ID" value="MFD2864242.1"/>
    <property type="molecule type" value="Genomic_DNA"/>
</dbReference>
<dbReference type="RefSeq" id="WP_377124572.1">
    <property type="nucleotide sequence ID" value="NZ_JBHUON010000005.1"/>
</dbReference>
<reference evidence="16" key="1">
    <citation type="journal article" date="2019" name="Int. J. Syst. Evol. Microbiol.">
        <title>The Global Catalogue of Microorganisms (GCM) 10K type strain sequencing project: providing services to taxonomists for standard genome sequencing and annotation.</title>
        <authorList>
            <consortium name="The Broad Institute Genomics Platform"/>
            <consortium name="The Broad Institute Genome Sequencing Center for Infectious Disease"/>
            <person name="Wu L."/>
            <person name="Ma J."/>
        </authorList>
    </citation>
    <scope>NUCLEOTIDE SEQUENCE [LARGE SCALE GENOMIC DNA]</scope>
    <source>
        <strain evidence="16">KCTC 52232</strain>
    </source>
</reference>
<organism evidence="15 16">
    <name type="scientific">Mucilaginibacter antarcticus</name>
    <dbReference type="NCBI Taxonomy" id="1855725"/>
    <lineage>
        <taxon>Bacteria</taxon>
        <taxon>Pseudomonadati</taxon>
        <taxon>Bacteroidota</taxon>
        <taxon>Sphingobacteriia</taxon>
        <taxon>Sphingobacteriales</taxon>
        <taxon>Sphingobacteriaceae</taxon>
        <taxon>Mucilaginibacter</taxon>
    </lineage>
</organism>
<evidence type="ECO:0000256" key="7">
    <source>
        <dbReference type="ARBA" id="ARBA00022679"/>
    </source>
</evidence>
<comment type="pathway">
    <text evidence="2 13">Glycolipid biosynthesis; lipid IV(A) biosynthesis; lipid IV(A) from (3R)-3-hydroxytetradecanoyl-[acyl-carrier-protein] and UDP-N-acetyl-alpha-D-glucosamine: step 6/6.</text>
</comment>
<keyword evidence="9 13" id="KW-0418">Kinase</keyword>
<gene>
    <name evidence="13 15" type="primary">lpxK</name>
    <name evidence="15" type="ORF">ACFSYC_06030</name>
</gene>
<dbReference type="Pfam" id="PF02606">
    <property type="entry name" value="LpxK"/>
    <property type="match status" value="1"/>
</dbReference>
<evidence type="ECO:0000313" key="16">
    <source>
        <dbReference type="Proteomes" id="UP001597601"/>
    </source>
</evidence>
<keyword evidence="14" id="KW-0812">Transmembrane</keyword>
<dbReference type="Proteomes" id="UP001597601">
    <property type="component" value="Unassembled WGS sequence"/>
</dbReference>
<keyword evidence="8 13" id="KW-0547">Nucleotide-binding</keyword>
<dbReference type="EC" id="2.7.1.130" evidence="3 13"/>
<evidence type="ECO:0000256" key="4">
    <source>
        <dbReference type="ARBA" id="ARBA00016436"/>
    </source>
</evidence>
<accession>A0ABW5XPY7</accession>
<keyword evidence="11 13" id="KW-0443">Lipid metabolism</keyword>
<dbReference type="PANTHER" id="PTHR42724">
    <property type="entry name" value="TETRAACYLDISACCHARIDE 4'-KINASE"/>
    <property type="match status" value="1"/>
</dbReference>
<keyword evidence="7 13" id="KW-0808">Transferase</keyword>
<evidence type="ECO:0000256" key="10">
    <source>
        <dbReference type="ARBA" id="ARBA00022840"/>
    </source>
</evidence>
<evidence type="ECO:0000256" key="14">
    <source>
        <dbReference type="SAM" id="Phobius"/>
    </source>
</evidence>
<comment type="catalytic activity">
    <reaction evidence="13">
        <text>a lipid A disaccharide + ATP = a lipid IVA + ADP + H(+)</text>
        <dbReference type="Rhea" id="RHEA:67840"/>
        <dbReference type="ChEBI" id="CHEBI:15378"/>
        <dbReference type="ChEBI" id="CHEBI:30616"/>
        <dbReference type="ChEBI" id="CHEBI:176343"/>
        <dbReference type="ChEBI" id="CHEBI:176425"/>
        <dbReference type="ChEBI" id="CHEBI:456216"/>
        <dbReference type="EC" id="2.7.1.130"/>
    </reaction>
</comment>
<dbReference type="InterPro" id="IPR003758">
    <property type="entry name" value="LpxK"/>
</dbReference>
<dbReference type="PANTHER" id="PTHR42724:SF1">
    <property type="entry name" value="TETRAACYLDISACCHARIDE 4'-KINASE, MITOCHONDRIAL-RELATED"/>
    <property type="match status" value="1"/>
</dbReference>
<keyword evidence="6 13" id="KW-0441">Lipid A biosynthesis</keyword>
<sequence length="347" mass="39025">MKHLRALLLPFSFLYGLIVIVRNFLYDAGLFKSRRFDLPVISVGNLEVGGAGKSPMTEYLIQLLKDHYKLATLSRGYGRATKGFQIATATATASQVGDEPAQFKHKFPDVTVAVCEQRVDGITQLQHDHDLILLDDAYQHRAVKPGLSILLFDYNSLNNQRWVLPAGNYREPFFGKWRAGIIIITKCPADMPQQELEKIVTKIAPQPYQQMFFTSIAYLGLQNLDGVSNNTVIDADTTIFLLTGIANASPLLSHVKKQTSSVVHHNYPDHHRFSLKNITKLADEFAAHPSQKKVIITTEKDAQRLGEQELLPLVKKLPILVLPIGITFLHNGPEFDNMITEYVSEYR</sequence>
<evidence type="ECO:0000256" key="6">
    <source>
        <dbReference type="ARBA" id="ARBA00022556"/>
    </source>
</evidence>